<dbReference type="GO" id="GO:0004222">
    <property type="term" value="F:metalloendopeptidase activity"/>
    <property type="evidence" value="ECO:0007669"/>
    <property type="project" value="TreeGrafter"/>
</dbReference>
<dbReference type="Pfam" id="PF01551">
    <property type="entry name" value="Peptidase_M23"/>
    <property type="match status" value="1"/>
</dbReference>
<dbReference type="RefSeq" id="WP_173074811.1">
    <property type="nucleotide sequence ID" value="NZ_CP041345.1"/>
</dbReference>
<evidence type="ECO:0000259" key="1">
    <source>
        <dbReference type="Pfam" id="PF01551"/>
    </source>
</evidence>
<dbReference type="InterPro" id="IPR016047">
    <property type="entry name" value="M23ase_b-sheet_dom"/>
</dbReference>
<dbReference type="EMBL" id="CP041345">
    <property type="protein sequence ID" value="QKG80246.1"/>
    <property type="molecule type" value="Genomic_DNA"/>
</dbReference>
<dbReference type="AlphaFoldDB" id="A0A7D4CH37"/>
<dbReference type="SUPFAM" id="SSF51261">
    <property type="entry name" value="Duplicated hybrid motif"/>
    <property type="match status" value="1"/>
</dbReference>
<dbReference type="Proteomes" id="UP000500961">
    <property type="component" value="Chromosome"/>
</dbReference>
<dbReference type="PANTHER" id="PTHR21666">
    <property type="entry name" value="PEPTIDASE-RELATED"/>
    <property type="match status" value="1"/>
</dbReference>
<dbReference type="InterPro" id="IPR011055">
    <property type="entry name" value="Dup_hybrid_motif"/>
</dbReference>
<evidence type="ECO:0000313" key="2">
    <source>
        <dbReference type="EMBL" id="QKG80246.1"/>
    </source>
</evidence>
<gene>
    <name evidence="2" type="ORF">FHG85_08220</name>
</gene>
<name>A0A7D4CH37_9BACT</name>
<dbReference type="InterPro" id="IPR050570">
    <property type="entry name" value="Cell_wall_metabolism_enzyme"/>
</dbReference>
<sequence>MRFWYIIILFITPKLLSAQTNQFIQPLKLPPAFSGAFGDIRNNHFHSGVDIRTRGRTGYKVYSIANGYVSRIKVSPVGFGKAIYINHPNGTTAVYAHLQEFKGAIAKYVENAQYSKKTFEIELFPKPSELPVNQGNIIGLTGNSGSSGGPHLHFEVRETSTQKIINPFKFFEQWVNIDVNGPIFKNLVVYTIDSINYLTDNLNLTKHRILVNNKKYYLKDTIEASGKVGFAIEVHDYINRSSLKTGVKKIALKIDNETFFSLELEKFAFSETRYANSFAGLLGNRTNKKLYKLWKEPNCYFSGLKLPQEPSFIDVENGKVYKIDIYAWDHANNMSTLSFYLLGVEQRFTGKNNINNDGKIHLVRWNKEKAIETLNYKVIFPAKCLFHDMLIRVEEHKESNLPFQSINIHNTKTKTFKRYTLKYNTKGIPDSLSSKAYIAKINGKGYEYVGSSRSQNWVTASCNSFGKFTLLVDTISPQIVTQNLMPNSKFDGSTIRYKLIDNTGIKTYNGFIDGKWVLFEWDPKSGILSHQISTKRVSPNKWHTIKIIVTDYLDNKSEYFTKFYW</sequence>
<proteinExistence type="predicted"/>
<dbReference type="CDD" id="cd12797">
    <property type="entry name" value="M23_peptidase"/>
    <property type="match status" value="1"/>
</dbReference>
<reference evidence="2 3" key="1">
    <citation type="submission" date="2019-07" db="EMBL/GenBank/DDBJ databases">
        <title>Thalassofilum flectens gen. nov., sp. nov., a novel moderate thermophilic anaerobe from a shallow sea hot spring in Kunashir Island (Russia), representing a new family in the order Bacteroidales, and proposal of Thalassofilacea fam. nov.</title>
        <authorList>
            <person name="Kochetkova T.V."/>
            <person name="Podosokorskaya O.A."/>
            <person name="Novikov A."/>
            <person name="Elcheninov A.G."/>
            <person name="Toshchakov S.V."/>
            <person name="Kublanov I.V."/>
        </authorList>
    </citation>
    <scope>NUCLEOTIDE SEQUENCE [LARGE SCALE GENOMIC DNA]</scope>
    <source>
        <strain evidence="2 3">38-H</strain>
    </source>
</reference>
<dbReference type="PANTHER" id="PTHR21666:SF285">
    <property type="entry name" value="M23 FAMILY METALLOPEPTIDASE"/>
    <property type="match status" value="1"/>
</dbReference>
<accession>A0A7D4CH37</accession>
<protein>
    <submittedName>
        <fullName evidence="2">M23 family metallopeptidase</fullName>
    </submittedName>
</protein>
<keyword evidence="3" id="KW-1185">Reference proteome</keyword>
<feature type="domain" description="M23ase beta-sheet core" evidence="1">
    <location>
        <begin position="45"/>
        <end position="109"/>
    </location>
</feature>
<evidence type="ECO:0000313" key="3">
    <source>
        <dbReference type="Proteomes" id="UP000500961"/>
    </source>
</evidence>
<organism evidence="2 3">
    <name type="scientific">Tenuifilum thalassicum</name>
    <dbReference type="NCBI Taxonomy" id="2590900"/>
    <lineage>
        <taxon>Bacteria</taxon>
        <taxon>Pseudomonadati</taxon>
        <taxon>Bacteroidota</taxon>
        <taxon>Bacteroidia</taxon>
        <taxon>Bacteroidales</taxon>
        <taxon>Tenuifilaceae</taxon>
        <taxon>Tenuifilum</taxon>
    </lineage>
</organism>
<dbReference type="KEGG" id="ttz:FHG85_08220"/>
<dbReference type="Gene3D" id="2.70.70.10">
    <property type="entry name" value="Glucose Permease (Domain IIA)"/>
    <property type="match status" value="1"/>
</dbReference>